<dbReference type="CDD" id="cd00431">
    <property type="entry name" value="cysteine_hydrolases"/>
    <property type="match status" value="1"/>
</dbReference>
<dbReference type="Proteomes" id="UP000199636">
    <property type="component" value="Unassembled WGS sequence"/>
</dbReference>
<dbReference type="RefSeq" id="WP_090267633.1">
    <property type="nucleotide sequence ID" value="NZ_FNDS01000013.1"/>
</dbReference>
<dbReference type="OrthoDB" id="9807387at2"/>
<dbReference type="PANTHER" id="PTHR43540">
    <property type="entry name" value="PEROXYUREIDOACRYLATE/UREIDOACRYLATE AMIDOHYDROLASE-RELATED"/>
    <property type="match status" value="1"/>
</dbReference>
<evidence type="ECO:0000313" key="4">
    <source>
        <dbReference type="Proteomes" id="UP000199636"/>
    </source>
</evidence>
<organism evidence="3 4">
    <name type="scientific">Pseudomonas panipatensis</name>
    <dbReference type="NCBI Taxonomy" id="428992"/>
    <lineage>
        <taxon>Bacteria</taxon>
        <taxon>Pseudomonadati</taxon>
        <taxon>Pseudomonadota</taxon>
        <taxon>Gammaproteobacteria</taxon>
        <taxon>Pseudomonadales</taxon>
        <taxon>Pseudomonadaceae</taxon>
        <taxon>Pseudomonas</taxon>
    </lineage>
</organism>
<dbReference type="GO" id="GO:0016787">
    <property type="term" value="F:hydrolase activity"/>
    <property type="evidence" value="ECO:0007669"/>
    <property type="project" value="UniProtKB-KW"/>
</dbReference>
<evidence type="ECO:0000256" key="1">
    <source>
        <dbReference type="ARBA" id="ARBA00022801"/>
    </source>
</evidence>
<feature type="domain" description="Isochorismatase-like" evidence="2">
    <location>
        <begin position="19"/>
        <end position="202"/>
    </location>
</feature>
<name>A0A1G8M3S7_9PSED</name>
<evidence type="ECO:0000259" key="2">
    <source>
        <dbReference type="Pfam" id="PF00857"/>
    </source>
</evidence>
<sequence length="213" mass="23663">MFSLPHQSPRDLPYQRGRTAILFVDMQRAWVEPGLDPHVDAQRAGYFYERVHGQVIPNQQRLLAAMRGADENVLHTIIESLTSDGRDRSLDHKLSDMHLPKGHPDAQVIDALAPRQNEIVLPKTSSGVFNSTAIDYVLRNLDTRHLIVCGVVTDQCVDMAVRDAADRGYLVTLVEDACATHSAERHQACLEAIKGYCWIADTDSVLARIAAIA</sequence>
<accession>A0A1G8M3S7</accession>
<dbReference type="SUPFAM" id="SSF52499">
    <property type="entry name" value="Isochorismatase-like hydrolases"/>
    <property type="match status" value="1"/>
</dbReference>
<gene>
    <name evidence="3" type="ORF">SAMN05216272_11361</name>
</gene>
<reference evidence="4" key="1">
    <citation type="submission" date="2016-10" db="EMBL/GenBank/DDBJ databases">
        <authorList>
            <person name="Varghese N."/>
            <person name="Submissions S."/>
        </authorList>
    </citation>
    <scope>NUCLEOTIDE SEQUENCE [LARGE SCALE GENOMIC DNA]</scope>
    <source>
        <strain evidence="4">CCM 7469</strain>
    </source>
</reference>
<dbReference type="EMBL" id="FNDS01000013">
    <property type="protein sequence ID" value="SDI62606.1"/>
    <property type="molecule type" value="Genomic_DNA"/>
</dbReference>
<dbReference type="AlphaFoldDB" id="A0A1G8M3S7"/>
<dbReference type="InterPro" id="IPR000868">
    <property type="entry name" value="Isochorismatase-like_dom"/>
</dbReference>
<evidence type="ECO:0000313" key="3">
    <source>
        <dbReference type="EMBL" id="SDI62606.1"/>
    </source>
</evidence>
<protein>
    <submittedName>
        <fullName evidence="3">Nicotinamidase-related amidase</fullName>
    </submittedName>
</protein>
<dbReference type="InterPro" id="IPR036380">
    <property type="entry name" value="Isochorismatase-like_sf"/>
</dbReference>
<dbReference type="Gene3D" id="3.40.50.850">
    <property type="entry name" value="Isochorismatase-like"/>
    <property type="match status" value="1"/>
</dbReference>
<proteinExistence type="predicted"/>
<dbReference type="Pfam" id="PF00857">
    <property type="entry name" value="Isochorismatase"/>
    <property type="match status" value="1"/>
</dbReference>
<dbReference type="STRING" id="428992.SAMN05216272_11361"/>
<dbReference type="PANTHER" id="PTHR43540:SF1">
    <property type="entry name" value="ISOCHORISMATASE HYDROLASE"/>
    <property type="match status" value="1"/>
</dbReference>
<dbReference type="InterPro" id="IPR050272">
    <property type="entry name" value="Isochorismatase-like_hydrls"/>
</dbReference>
<keyword evidence="1" id="KW-0378">Hydrolase</keyword>
<keyword evidence="4" id="KW-1185">Reference proteome</keyword>